<reference evidence="1 2" key="1">
    <citation type="submission" date="2018-08" db="EMBL/GenBank/DDBJ databases">
        <title>Recombination of ecologically and evolutionarily significant loci maintains genetic cohesion in the Pseudomonas syringae species complex.</title>
        <authorList>
            <person name="Dillon M."/>
            <person name="Thakur S."/>
            <person name="Almeida R.N.D."/>
            <person name="Weir B.S."/>
            <person name="Guttman D.S."/>
        </authorList>
    </citation>
    <scope>NUCLEOTIDE SEQUENCE [LARGE SCALE GENOMIC DNA]</scope>
    <source>
        <strain evidence="1 2">ICMP 11947</strain>
    </source>
</reference>
<name>A0A3M5WR83_9PSED</name>
<comment type="caution">
    <text evidence="1">The sequence shown here is derived from an EMBL/GenBank/DDBJ whole genome shotgun (WGS) entry which is preliminary data.</text>
</comment>
<accession>A0A3M5WR83</accession>
<protein>
    <submittedName>
        <fullName evidence="1">Uncharacterized protein</fullName>
    </submittedName>
</protein>
<evidence type="ECO:0000313" key="1">
    <source>
        <dbReference type="EMBL" id="RMU73070.1"/>
    </source>
</evidence>
<gene>
    <name evidence="1" type="ORF">ALP23_200056</name>
</gene>
<dbReference type="EMBL" id="RBUG01000068">
    <property type="protein sequence ID" value="RMU73070.1"/>
    <property type="molecule type" value="Genomic_DNA"/>
</dbReference>
<dbReference type="Proteomes" id="UP000271152">
    <property type="component" value="Unassembled WGS sequence"/>
</dbReference>
<evidence type="ECO:0000313" key="2">
    <source>
        <dbReference type="Proteomes" id="UP000271152"/>
    </source>
</evidence>
<dbReference type="AlphaFoldDB" id="A0A3M5WR83"/>
<proteinExistence type="predicted"/>
<sequence length="95" mass="10479">MSLLAAERFCDRNSAGPRNALYRVPERLTNFSGDARCRDQLKKAFAHRVALKIAAVIARLAPDEKPLRPFLSAESDPAQLAGGIKQGLLVNHLHF</sequence>
<organism evidence="1 2">
    <name type="scientific">Pseudomonas syringae pv. apii</name>
    <dbReference type="NCBI Taxonomy" id="81036"/>
    <lineage>
        <taxon>Bacteria</taxon>
        <taxon>Pseudomonadati</taxon>
        <taxon>Pseudomonadota</taxon>
        <taxon>Gammaproteobacteria</taxon>
        <taxon>Pseudomonadales</taxon>
        <taxon>Pseudomonadaceae</taxon>
        <taxon>Pseudomonas</taxon>
    </lineage>
</organism>